<dbReference type="Gene3D" id="1.10.510.10">
    <property type="entry name" value="Transferase(Phosphotransferase) domain 1"/>
    <property type="match status" value="1"/>
</dbReference>
<keyword evidence="4" id="KW-1185">Reference proteome</keyword>
<dbReference type="GO" id="GO:0016301">
    <property type="term" value="F:kinase activity"/>
    <property type="evidence" value="ECO:0007669"/>
    <property type="project" value="UniProtKB-KW"/>
</dbReference>
<gene>
    <name evidence="3" type="ORF">HJG59_012282</name>
</gene>
<dbReference type="InterPro" id="IPR059179">
    <property type="entry name" value="MLKL-like_MCAfunc"/>
</dbReference>
<keyword evidence="3" id="KW-0808">Transferase</keyword>
<evidence type="ECO:0000256" key="1">
    <source>
        <dbReference type="SAM" id="Coils"/>
    </source>
</evidence>
<dbReference type="Gene3D" id="1.20.930.20">
    <property type="entry name" value="Adaptor protein Cbl, N-terminal domain"/>
    <property type="match status" value="1"/>
</dbReference>
<keyword evidence="3" id="KW-0418">Kinase</keyword>
<dbReference type="EMBL" id="JACASF010000021">
    <property type="protein sequence ID" value="KAF6407474.1"/>
    <property type="molecule type" value="Genomic_DNA"/>
</dbReference>
<evidence type="ECO:0000313" key="3">
    <source>
        <dbReference type="EMBL" id="KAF6407474.1"/>
    </source>
</evidence>
<dbReference type="Proteomes" id="UP000550707">
    <property type="component" value="Unassembled WGS sequence"/>
</dbReference>
<organism evidence="3 4">
    <name type="scientific">Molossus molossus</name>
    <name type="common">Pallas' mastiff bat</name>
    <name type="synonym">Vespertilio molossus</name>
    <dbReference type="NCBI Taxonomy" id="27622"/>
    <lineage>
        <taxon>Eukaryota</taxon>
        <taxon>Metazoa</taxon>
        <taxon>Chordata</taxon>
        <taxon>Craniata</taxon>
        <taxon>Vertebrata</taxon>
        <taxon>Euteleostomi</taxon>
        <taxon>Mammalia</taxon>
        <taxon>Eutheria</taxon>
        <taxon>Laurasiatheria</taxon>
        <taxon>Chiroptera</taxon>
        <taxon>Yangochiroptera</taxon>
        <taxon>Molossidae</taxon>
        <taxon>Molossus</taxon>
    </lineage>
</organism>
<accession>A0A7J8C9C8</accession>
<protein>
    <submittedName>
        <fullName evidence="3">Mixed lineage kinase domain like pseudokinase</fullName>
    </submittedName>
</protein>
<sequence length="271" mass="31142">MDILKDIISLGTCVYKQCETMQDCKKQCQRLRSRIQGLLQPLQRLQAQGERNLSTEMTTALSTFQAVLKEAKKQVDDFSNKSYVHKILTSRKDKRLFKDVNRRLNDVLKELSLLLQVYPWVPSSSINQEARWEQEDQQDAEEDWQVFQSLTGSENIEASLEQLKNDVKKIMEANMKKIIETSSHSLELFSGKSPLGRSHLKVTSVKVGSDGYDSKKIYQLVAVDRYQEPLGEDCPSQLQEIIDDCRAYEPFQRPSVNGILEKLSIFYKAAN</sequence>
<comment type="caution">
    <text evidence="3">The sequence shown here is derived from an EMBL/GenBank/DDBJ whole genome shotgun (WGS) entry which is preliminary data.</text>
</comment>
<keyword evidence="1" id="KW-0175">Coiled coil</keyword>
<dbReference type="CDD" id="cd21037">
    <property type="entry name" value="MLKL_NTD"/>
    <property type="match status" value="1"/>
</dbReference>
<evidence type="ECO:0000313" key="4">
    <source>
        <dbReference type="Proteomes" id="UP000550707"/>
    </source>
</evidence>
<reference evidence="3 4" key="1">
    <citation type="journal article" date="2020" name="Nature">
        <title>Six reference-quality genomes reveal evolution of bat adaptations.</title>
        <authorList>
            <person name="Jebb D."/>
            <person name="Huang Z."/>
            <person name="Pippel M."/>
            <person name="Hughes G.M."/>
            <person name="Lavrichenko K."/>
            <person name="Devanna P."/>
            <person name="Winkler S."/>
            <person name="Jermiin L.S."/>
            <person name="Skirmuntt E.C."/>
            <person name="Katzourakis A."/>
            <person name="Burkitt-Gray L."/>
            <person name="Ray D.A."/>
            <person name="Sullivan K.A.M."/>
            <person name="Roscito J.G."/>
            <person name="Kirilenko B.M."/>
            <person name="Davalos L.M."/>
            <person name="Corthals A.P."/>
            <person name="Power M.L."/>
            <person name="Jones G."/>
            <person name="Ransome R.D."/>
            <person name="Dechmann D.K.N."/>
            <person name="Locatelli A.G."/>
            <person name="Puechmaille S.J."/>
            <person name="Fedrigo O."/>
            <person name="Jarvis E.D."/>
            <person name="Hiller M."/>
            <person name="Vernes S.C."/>
            <person name="Myers E.W."/>
            <person name="Teeling E.C."/>
        </authorList>
    </citation>
    <scope>NUCLEOTIDE SEQUENCE [LARGE SCALE GENOMIC DNA]</scope>
    <source>
        <strain evidence="3">MMolMol1</strain>
        <tissue evidence="3">Muscle</tissue>
    </source>
</reference>
<name>A0A7J8C9C8_MOLMO</name>
<proteinExistence type="predicted"/>
<feature type="coiled-coil region" evidence="1">
    <location>
        <begin position="153"/>
        <end position="180"/>
    </location>
</feature>
<dbReference type="InterPro" id="IPR054000">
    <property type="entry name" value="MLKL_N"/>
</dbReference>
<evidence type="ECO:0000259" key="2">
    <source>
        <dbReference type="Pfam" id="PF22215"/>
    </source>
</evidence>
<dbReference type="InterPro" id="IPR036537">
    <property type="entry name" value="Adaptor_Cbl_N_dom_sf"/>
</dbReference>
<dbReference type="AlphaFoldDB" id="A0A7J8C9C8"/>
<dbReference type="GO" id="GO:0007166">
    <property type="term" value="P:cell surface receptor signaling pathway"/>
    <property type="evidence" value="ECO:0007669"/>
    <property type="project" value="InterPro"/>
</dbReference>
<dbReference type="Pfam" id="PF22215">
    <property type="entry name" value="MLKL_N"/>
    <property type="match status" value="1"/>
</dbReference>
<feature type="domain" description="Mixed lineage kinase" evidence="2">
    <location>
        <begin position="4"/>
        <end position="145"/>
    </location>
</feature>